<keyword evidence="8" id="KW-1133">Transmembrane helix</keyword>
<keyword evidence="11" id="KW-1015">Disulfide bond</keyword>
<evidence type="ECO:0000256" key="8">
    <source>
        <dbReference type="ARBA" id="ARBA00022989"/>
    </source>
</evidence>
<evidence type="ECO:0000256" key="4">
    <source>
        <dbReference type="ARBA" id="ARBA00022511"/>
    </source>
</evidence>
<keyword evidence="7" id="KW-1043">Host membrane</keyword>
<evidence type="ECO:0000313" key="16">
    <source>
        <dbReference type="Proteomes" id="UP000694557"/>
    </source>
</evidence>
<reference evidence="15" key="2">
    <citation type="submission" date="2025-09" db="UniProtKB">
        <authorList>
            <consortium name="Ensembl"/>
        </authorList>
    </citation>
    <scope>IDENTIFICATION</scope>
</reference>
<evidence type="ECO:0000256" key="2">
    <source>
        <dbReference type="ARBA" id="ARBA00004531"/>
    </source>
</evidence>
<keyword evidence="4" id="KW-1032">Host cell membrane</keyword>
<name>A0A8C7GDK7_ONCKI</name>
<accession>A0A8C7GDK7</accession>
<feature type="region of interest" description="Disordered" evidence="14">
    <location>
        <begin position="267"/>
        <end position="301"/>
    </location>
</feature>
<proteinExistence type="predicted"/>
<dbReference type="Ensembl" id="ENSOKIT00005043095.1">
    <property type="protein sequence ID" value="ENSOKIP00005040855.1"/>
    <property type="gene ID" value="ENSOKIG00005017326.1"/>
</dbReference>
<dbReference type="Proteomes" id="UP000694557">
    <property type="component" value="Unassembled WGS sequence"/>
</dbReference>
<evidence type="ECO:0000256" key="10">
    <source>
        <dbReference type="ARBA" id="ARBA00023139"/>
    </source>
</evidence>
<dbReference type="PANTHER" id="PTHR10424:SF81">
    <property type="entry name" value="ERVV2 PROTEIN"/>
    <property type="match status" value="1"/>
</dbReference>
<keyword evidence="12" id="KW-0325">Glycoprotein</keyword>
<evidence type="ECO:0000256" key="11">
    <source>
        <dbReference type="ARBA" id="ARBA00023157"/>
    </source>
</evidence>
<keyword evidence="9" id="KW-0472">Membrane</keyword>
<dbReference type="AlphaFoldDB" id="A0A8C7GDK7"/>
<evidence type="ECO:0000256" key="14">
    <source>
        <dbReference type="SAM" id="MobiDB-lite"/>
    </source>
</evidence>
<reference evidence="15" key="1">
    <citation type="submission" date="2025-08" db="UniProtKB">
        <authorList>
            <consortium name="Ensembl"/>
        </authorList>
    </citation>
    <scope>IDENTIFICATION</scope>
</reference>
<evidence type="ECO:0000256" key="6">
    <source>
        <dbReference type="ARBA" id="ARBA00022692"/>
    </source>
</evidence>
<evidence type="ECO:0000256" key="7">
    <source>
        <dbReference type="ARBA" id="ARBA00022870"/>
    </source>
</evidence>
<evidence type="ECO:0000256" key="3">
    <source>
        <dbReference type="ARBA" id="ARBA00004563"/>
    </source>
</evidence>
<evidence type="ECO:0000313" key="15">
    <source>
        <dbReference type="Ensembl" id="ENSOKIP00005040855.1"/>
    </source>
</evidence>
<evidence type="ECO:0000256" key="13">
    <source>
        <dbReference type="ARBA" id="ARBA00023288"/>
    </source>
</evidence>
<keyword evidence="10" id="KW-0564">Palmitate</keyword>
<dbReference type="GeneTree" id="ENSGT00530000064449"/>
<sequence>MTVSVICMYPHVPRTSRLPPFTVTGGRYYCIARYITHGWDIGKVRTCNRTENVTTDETMRDLTGWLRSGDFSKIKRARADVWWLCGGMTLLPNLSTNWTGLCALVHLGMPFTLIQHHDIVLARWEKRSSPSGSFDDRVYIDNIGVPDEFKARNQILAGLESSIFCWSTLNKNVDWINYIYYNQQRFINYTRDAIKGLADQTEATSLMAWQNRITLDMLLAEKGGVLSRIPPKMVPLPVRVAVVVVAAVLHRIGSAMDQMMERMERWERSGLPTSTAAPPQTTPPTKPTSPSGSSTLRLSPPKEYDGAAAGCQGFLLQLVLTLATVCPTPSGEESVSLLVSCLSGRALDWANAVWNSPDTARDHYLEFTRRFRAVFDHSPEGKAGG</sequence>
<keyword evidence="5" id="KW-0945">Host-virus interaction</keyword>
<evidence type="ECO:0008006" key="17">
    <source>
        <dbReference type="Google" id="ProtNLM"/>
    </source>
</evidence>
<keyword evidence="6" id="KW-0812">Transmembrane</keyword>
<evidence type="ECO:0000256" key="1">
    <source>
        <dbReference type="ARBA" id="ARBA00004402"/>
    </source>
</evidence>
<keyword evidence="16" id="KW-1185">Reference proteome</keyword>
<evidence type="ECO:0000256" key="9">
    <source>
        <dbReference type="ARBA" id="ARBA00023136"/>
    </source>
</evidence>
<dbReference type="Gene3D" id="1.10.287.210">
    <property type="match status" value="1"/>
</dbReference>
<dbReference type="SUPFAM" id="SSF58069">
    <property type="entry name" value="Virus ectodomain"/>
    <property type="match status" value="1"/>
</dbReference>
<dbReference type="InterPro" id="IPR018154">
    <property type="entry name" value="TLV/ENV_coat_polyprotein"/>
</dbReference>
<organism evidence="15 16">
    <name type="scientific">Oncorhynchus kisutch</name>
    <name type="common">Coho salmon</name>
    <name type="synonym">Salmo kisutch</name>
    <dbReference type="NCBI Taxonomy" id="8019"/>
    <lineage>
        <taxon>Eukaryota</taxon>
        <taxon>Metazoa</taxon>
        <taxon>Chordata</taxon>
        <taxon>Craniata</taxon>
        <taxon>Vertebrata</taxon>
        <taxon>Euteleostomi</taxon>
        <taxon>Actinopterygii</taxon>
        <taxon>Neopterygii</taxon>
        <taxon>Teleostei</taxon>
        <taxon>Protacanthopterygii</taxon>
        <taxon>Salmoniformes</taxon>
        <taxon>Salmonidae</taxon>
        <taxon>Salmoninae</taxon>
        <taxon>Oncorhynchus</taxon>
    </lineage>
</organism>
<dbReference type="PANTHER" id="PTHR10424">
    <property type="entry name" value="VIRAL ENVELOPE PROTEIN"/>
    <property type="match status" value="1"/>
</dbReference>
<evidence type="ECO:0000256" key="5">
    <source>
        <dbReference type="ARBA" id="ARBA00022581"/>
    </source>
</evidence>
<evidence type="ECO:0000256" key="12">
    <source>
        <dbReference type="ARBA" id="ARBA00023180"/>
    </source>
</evidence>
<keyword evidence="13" id="KW-0449">Lipoprotein</keyword>
<protein>
    <recommendedName>
        <fullName evidence="17">DUF4939 domain-containing protein</fullName>
    </recommendedName>
</protein>
<comment type="subcellular location">
    <subcellularLocation>
        <location evidence="1">Host cell membrane</location>
        <topology evidence="1">Single-pass type I membrane protein</topology>
    </subcellularLocation>
    <subcellularLocation>
        <location evidence="2">Host endomembrane system</location>
        <topology evidence="2">Peripheral membrane protein</topology>
    </subcellularLocation>
    <subcellularLocation>
        <location evidence="3">Virion membrane</location>
        <topology evidence="3">Single-pass type I membrane protein</topology>
    </subcellularLocation>
</comment>